<sequence>MRELTGEQIGPYAGWAMTTVGDVADYKHFLPRILEQAVRESLWPGSDPPIIAERLKMAQWQDWPDAERGAIRALFARAFSQAIEGHPDDGDDAEDWICEIAILDLSLSAMLDTWQAAPSMKATLQLATFLVRSSLFEADPVERAYWSYVDAPAVHLVRQWLLTDHIHQRLSSARGWTAPSDEWMIDKALATQAALRLKRLQ</sequence>
<evidence type="ECO:0000313" key="2">
    <source>
        <dbReference type="Proteomes" id="UP001287059"/>
    </source>
</evidence>
<gene>
    <name evidence="1" type="ORF">RFN28_30010</name>
</gene>
<dbReference type="RefSeq" id="WP_320290752.1">
    <property type="nucleotide sequence ID" value="NZ_JAVIIW010000055.1"/>
</dbReference>
<name>A0ABU4Y7F0_9HYPH</name>
<accession>A0ABU4Y7F0</accession>
<dbReference type="EMBL" id="JAVIIW010000055">
    <property type="protein sequence ID" value="MDX8482661.1"/>
    <property type="molecule type" value="Genomic_DNA"/>
</dbReference>
<reference evidence="1 2" key="1">
    <citation type="submission" date="2023-08" db="EMBL/GenBank/DDBJ databases">
        <title>Implementing the SeqCode for naming new Mesorhizobium species isolated from Vachellia karroo root nodules.</title>
        <authorList>
            <person name="Van Lill M."/>
        </authorList>
    </citation>
    <scope>NUCLEOTIDE SEQUENCE [LARGE SCALE GENOMIC DNA]</scope>
    <source>
        <strain evidence="1 2">VK24D</strain>
    </source>
</reference>
<organism evidence="1 2">
    <name type="scientific">Mesorhizobium album</name>
    <dbReference type="NCBI Taxonomy" id="3072314"/>
    <lineage>
        <taxon>Bacteria</taxon>
        <taxon>Pseudomonadati</taxon>
        <taxon>Pseudomonadota</taxon>
        <taxon>Alphaproteobacteria</taxon>
        <taxon>Hyphomicrobiales</taxon>
        <taxon>Phyllobacteriaceae</taxon>
        <taxon>Mesorhizobium</taxon>
    </lineage>
</organism>
<evidence type="ECO:0000313" key="1">
    <source>
        <dbReference type="EMBL" id="MDX8482661.1"/>
    </source>
</evidence>
<keyword evidence="2" id="KW-1185">Reference proteome</keyword>
<dbReference type="Proteomes" id="UP001287059">
    <property type="component" value="Unassembled WGS sequence"/>
</dbReference>
<protein>
    <submittedName>
        <fullName evidence="1">Uncharacterized protein</fullName>
    </submittedName>
</protein>
<comment type="caution">
    <text evidence="1">The sequence shown here is derived from an EMBL/GenBank/DDBJ whole genome shotgun (WGS) entry which is preliminary data.</text>
</comment>
<proteinExistence type="predicted"/>